<protein>
    <submittedName>
        <fullName evidence="1">Uncharacterized protein</fullName>
    </submittedName>
</protein>
<feature type="non-terminal residue" evidence="1">
    <location>
        <position position="130"/>
    </location>
</feature>
<organism evidence="1 2">
    <name type="scientific">Trifolium medium</name>
    <dbReference type="NCBI Taxonomy" id="97028"/>
    <lineage>
        <taxon>Eukaryota</taxon>
        <taxon>Viridiplantae</taxon>
        <taxon>Streptophyta</taxon>
        <taxon>Embryophyta</taxon>
        <taxon>Tracheophyta</taxon>
        <taxon>Spermatophyta</taxon>
        <taxon>Magnoliopsida</taxon>
        <taxon>eudicotyledons</taxon>
        <taxon>Gunneridae</taxon>
        <taxon>Pentapetalae</taxon>
        <taxon>rosids</taxon>
        <taxon>fabids</taxon>
        <taxon>Fabales</taxon>
        <taxon>Fabaceae</taxon>
        <taxon>Papilionoideae</taxon>
        <taxon>50 kb inversion clade</taxon>
        <taxon>NPAAA clade</taxon>
        <taxon>Hologalegina</taxon>
        <taxon>IRL clade</taxon>
        <taxon>Trifolieae</taxon>
        <taxon>Trifolium</taxon>
    </lineage>
</organism>
<dbReference type="PANTHER" id="PTHR48462:SF1">
    <property type="entry name" value="PROTEIN, PUTATIVE-RELATED"/>
    <property type="match status" value="1"/>
</dbReference>
<keyword evidence="2" id="KW-1185">Reference proteome</keyword>
<comment type="caution">
    <text evidence="1">The sequence shown here is derived from an EMBL/GenBank/DDBJ whole genome shotgun (WGS) entry which is preliminary data.</text>
</comment>
<proteinExistence type="predicted"/>
<accession>A0A392RAS5</accession>
<reference evidence="1 2" key="1">
    <citation type="journal article" date="2018" name="Front. Plant Sci.">
        <title>Red Clover (Trifolium pratense) and Zigzag Clover (T. medium) - A Picture of Genomic Similarities and Differences.</title>
        <authorList>
            <person name="Dluhosova J."/>
            <person name="Istvanek J."/>
            <person name="Nedelnik J."/>
            <person name="Repkova J."/>
        </authorList>
    </citation>
    <scope>NUCLEOTIDE SEQUENCE [LARGE SCALE GENOMIC DNA]</scope>
    <source>
        <strain evidence="2">cv. 10/8</strain>
        <tissue evidence="1">Leaf</tissue>
    </source>
</reference>
<name>A0A392RAS5_9FABA</name>
<dbReference type="AlphaFoldDB" id="A0A392RAS5"/>
<dbReference type="EMBL" id="LXQA010199633">
    <property type="protein sequence ID" value="MCI32890.1"/>
    <property type="molecule type" value="Genomic_DNA"/>
</dbReference>
<sequence length="130" mass="14307">MKDATILFDEGLCGAVEDIVVGGGPFFGDLQWRIASLPIKSGKLGLYSAVEAASYAFVTSRDQSWVLQDHILRDIGVCVMDSDFDNVLDGLRDMIPIFDFSRFTSKDTVSPKAQHVLASVLFSKIVKDME</sequence>
<evidence type="ECO:0000313" key="2">
    <source>
        <dbReference type="Proteomes" id="UP000265520"/>
    </source>
</evidence>
<dbReference type="Proteomes" id="UP000265520">
    <property type="component" value="Unassembled WGS sequence"/>
</dbReference>
<dbReference type="PANTHER" id="PTHR48462">
    <property type="entry name" value="PROTEIN, PUTATIVE-RELATED"/>
    <property type="match status" value="1"/>
</dbReference>
<evidence type="ECO:0000313" key="1">
    <source>
        <dbReference type="EMBL" id="MCI32890.1"/>
    </source>
</evidence>